<dbReference type="PROSITE" id="PS50968">
    <property type="entry name" value="BIOTINYL_LIPOYL"/>
    <property type="match status" value="1"/>
</dbReference>
<dbReference type="AlphaFoldDB" id="A0A1I5UR58"/>
<feature type="modified residue" description="N6-lipoyllysine" evidence="3 4">
    <location>
        <position position="63"/>
    </location>
</feature>
<evidence type="ECO:0000256" key="1">
    <source>
        <dbReference type="ARBA" id="ARBA00009249"/>
    </source>
</evidence>
<keyword evidence="2 3" id="KW-0450">Lipoyl</keyword>
<comment type="similarity">
    <text evidence="1 3">Belongs to the GcvH family.</text>
</comment>
<keyword evidence="7" id="KW-1185">Reference proteome</keyword>
<dbReference type="GO" id="GO:0005960">
    <property type="term" value="C:glycine cleavage complex"/>
    <property type="evidence" value="ECO:0007669"/>
    <property type="project" value="InterPro"/>
</dbReference>
<name>A0A1I5UR58_9FIRM</name>
<dbReference type="SUPFAM" id="SSF51230">
    <property type="entry name" value="Single hybrid motif"/>
    <property type="match status" value="1"/>
</dbReference>
<dbReference type="HAMAP" id="MF_00272">
    <property type="entry name" value="GcvH"/>
    <property type="match status" value="1"/>
</dbReference>
<reference evidence="6 7" key="1">
    <citation type="submission" date="2016-10" db="EMBL/GenBank/DDBJ databases">
        <authorList>
            <person name="de Groot N.N."/>
        </authorList>
    </citation>
    <scope>NUCLEOTIDE SEQUENCE [LARGE SCALE GENOMIC DNA]</scope>
    <source>
        <strain evidence="6 7">DSM 20678</strain>
    </source>
</reference>
<dbReference type="GO" id="GO:0005829">
    <property type="term" value="C:cytosol"/>
    <property type="evidence" value="ECO:0007669"/>
    <property type="project" value="TreeGrafter"/>
</dbReference>
<dbReference type="InterPro" id="IPR033753">
    <property type="entry name" value="GCV_H/Fam206"/>
</dbReference>
<dbReference type="CDD" id="cd06848">
    <property type="entry name" value="GCS_H"/>
    <property type="match status" value="1"/>
</dbReference>
<evidence type="ECO:0000313" key="6">
    <source>
        <dbReference type="EMBL" id="SFP97763.1"/>
    </source>
</evidence>
<dbReference type="GO" id="GO:0019464">
    <property type="term" value="P:glycine decarboxylation via glycine cleavage system"/>
    <property type="evidence" value="ECO:0007669"/>
    <property type="project" value="UniProtKB-UniRule"/>
</dbReference>
<dbReference type="InterPro" id="IPR000089">
    <property type="entry name" value="Biotin_lipoyl"/>
</dbReference>
<dbReference type="Pfam" id="PF01597">
    <property type="entry name" value="GCV_H"/>
    <property type="match status" value="1"/>
</dbReference>
<evidence type="ECO:0000256" key="2">
    <source>
        <dbReference type="ARBA" id="ARBA00022823"/>
    </source>
</evidence>
<dbReference type="NCBIfam" id="TIGR00527">
    <property type="entry name" value="gcvH"/>
    <property type="match status" value="1"/>
</dbReference>
<comment type="subunit">
    <text evidence="3">The glycine cleavage system is composed of four proteins: P, T, L and H.</text>
</comment>
<dbReference type="RefSeq" id="WP_025748536.1">
    <property type="nucleotide sequence ID" value="NZ_FOXR01000008.1"/>
</dbReference>
<sequence length="127" mass="13881">MKVINGLKYSKDHEWVKVEGNRAIIGITDYAQDSLGDIVFIDLPEVGRTVRAGDAVAVVESVKAASDVYSPVSGTVIEVNTSLEASPELINQDPYENWILVLEMSDPGELGSLMDAEGYERFCEEEA</sequence>
<accession>A0A1I5UR58</accession>
<dbReference type="STRING" id="937334.SAMN05444406_10834"/>
<dbReference type="Gene3D" id="2.40.50.100">
    <property type="match status" value="1"/>
</dbReference>
<comment type="function">
    <text evidence="3">The glycine cleavage system catalyzes the degradation of glycine. The H protein shuttles the methylamine group of glycine from the P protein to the T protein.</text>
</comment>
<dbReference type="InterPro" id="IPR003016">
    <property type="entry name" value="2-oxoA_DH_lipoyl-BS"/>
</dbReference>
<dbReference type="GO" id="GO:0009249">
    <property type="term" value="P:protein lipoylation"/>
    <property type="evidence" value="ECO:0007669"/>
    <property type="project" value="TreeGrafter"/>
</dbReference>
<dbReference type="PANTHER" id="PTHR11715">
    <property type="entry name" value="GLYCINE CLEAVAGE SYSTEM H PROTEIN"/>
    <property type="match status" value="1"/>
</dbReference>
<dbReference type="InterPro" id="IPR002930">
    <property type="entry name" value="GCV_H"/>
</dbReference>
<feature type="domain" description="Lipoyl-binding" evidence="5">
    <location>
        <begin position="22"/>
        <end position="103"/>
    </location>
</feature>
<dbReference type="NCBIfam" id="NF002270">
    <property type="entry name" value="PRK01202.1"/>
    <property type="match status" value="1"/>
</dbReference>
<dbReference type="PROSITE" id="PS00189">
    <property type="entry name" value="LIPOYL"/>
    <property type="match status" value="1"/>
</dbReference>
<evidence type="ECO:0000313" key="7">
    <source>
        <dbReference type="Proteomes" id="UP000198577"/>
    </source>
</evidence>
<dbReference type="InterPro" id="IPR011053">
    <property type="entry name" value="Single_hybrid_motif"/>
</dbReference>
<protein>
    <recommendedName>
        <fullName evidence="3">Glycine cleavage system H protein</fullName>
    </recommendedName>
</protein>
<evidence type="ECO:0000259" key="5">
    <source>
        <dbReference type="PROSITE" id="PS50968"/>
    </source>
</evidence>
<dbReference type="Proteomes" id="UP000198577">
    <property type="component" value="Unassembled WGS sequence"/>
</dbReference>
<organism evidence="6 7">
    <name type="scientific">Caldicoprobacter faecalis</name>
    <dbReference type="NCBI Taxonomy" id="937334"/>
    <lineage>
        <taxon>Bacteria</taxon>
        <taxon>Bacillati</taxon>
        <taxon>Bacillota</taxon>
        <taxon>Clostridia</taxon>
        <taxon>Caldicoprobacterales</taxon>
        <taxon>Caldicoprobacteraceae</taxon>
        <taxon>Caldicoprobacter</taxon>
    </lineage>
</organism>
<evidence type="ECO:0000256" key="3">
    <source>
        <dbReference type="HAMAP-Rule" id="MF_00272"/>
    </source>
</evidence>
<gene>
    <name evidence="3" type="primary">gcvH</name>
    <name evidence="6" type="ORF">SAMN05444406_10834</name>
</gene>
<dbReference type="EMBL" id="FOXR01000008">
    <property type="protein sequence ID" value="SFP97763.1"/>
    <property type="molecule type" value="Genomic_DNA"/>
</dbReference>
<dbReference type="OrthoDB" id="9796712at2"/>
<evidence type="ECO:0000256" key="4">
    <source>
        <dbReference type="PIRSR" id="PIRSR617453-50"/>
    </source>
</evidence>
<comment type="cofactor">
    <cofactor evidence="3">
        <name>(R)-lipoate</name>
        <dbReference type="ChEBI" id="CHEBI:83088"/>
    </cofactor>
    <text evidence="3">Binds 1 lipoyl cofactor covalently.</text>
</comment>
<proteinExistence type="inferred from homology"/>
<dbReference type="PANTHER" id="PTHR11715:SF3">
    <property type="entry name" value="GLYCINE CLEAVAGE SYSTEM H PROTEIN-RELATED"/>
    <property type="match status" value="1"/>
</dbReference>
<dbReference type="InterPro" id="IPR017453">
    <property type="entry name" value="GCV_H_sub"/>
</dbReference>